<evidence type="ECO:0000313" key="3">
    <source>
        <dbReference type="EMBL" id="MBW0131500.1"/>
    </source>
</evidence>
<accession>A0ABS6UGX7</accession>
<dbReference type="InterPro" id="IPR052704">
    <property type="entry name" value="ECF_Sigma-70_Domain"/>
</dbReference>
<keyword evidence="4" id="KW-1185">Reference proteome</keyword>
<dbReference type="PANTHER" id="PTHR30173">
    <property type="entry name" value="SIGMA 19 FACTOR"/>
    <property type="match status" value="1"/>
</dbReference>
<gene>
    <name evidence="3" type="ORF">I4I82_28020</name>
</gene>
<evidence type="ECO:0000256" key="1">
    <source>
        <dbReference type="SAM" id="MobiDB-lite"/>
    </source>
</evidence>
<dbReference type="PANTHER" id="PTHR30173:SF36">
    <property type="entry name" value="ECF RNA POLYMERASE SIGMA FACTOR SIGJ"/>
    <property type="match status" value="1"/>
</dbReference>
<protein>
    <recommendedName>
        <fullName evidence="2">RNA polymerase sigma-70 region 2 domain-containing protein</fullName>
    </recommendedName>
</protein>
<evidence type="ECO:0000313" key="4">
    <source>
        <dbReference type="Proteomes" id="UP000694300"/>
    </source>
</evidence>
<evidence type="ECO:0000259" key="2">
    <source>
        <dbReference type="Pfam" id="PF04542"/>
    </source>
</evidence>
<organism evidence="3 4">
    <name type="scientific">Pseudonocardia oceani</name>
    <dbReference type="NCBI Taxonomy" id="2792013"/>
    <lineage>
        <taxon>Bacteria</taxon>
        <taxon>Bacillati</taxon>
        <taxon>Actinomycetota</taxon>
        <taxon>Actinomycetes</taxon>
        <taxon>Pseudonocardiales</taxon>
        <taxon>Pseudonocardiaceae</taxon>
        <taxon>Pseudonocardia</taxon>
    </lineage>
</organism>
<reference evidence="3 4" key="1">
    <citation type="submission" date="2020-11" db="EMBL/GenBank/DDBJ databases">
        <title>Pseudonocardia abyssalis sp. nov. and Pseudonocardia oceani sp. nov., description and phylogenomic analysis of two novel actinomycetes isolated from the deep Southern Ocean.</title>
        <authorList>
            <person name="Parra J."/>
        </authorList>
    </citation>
    <scope>NUCLEOTIDE SEQUENCE [LARGE SCALE GENOMIC DNA]</scope>
    <source>
        <strain evidence="4">KRD185</strain>
    </source>
</reference>
<dbReference type="Proteomes" id="UP000694300">
    <property type="component" value="Unassembled WGS sequence"/>
</dbReference>
<sequence length="175" mass="18827">MHAQPDGAAPPPSDLDGAAASFARVRPRLFGIAHRMLGGVADAEDVVPDVWVKWQVHDRDAVRDETAFLVTMATRPAINATRTARVRRETYAGGRRGSGPGAGRRPDGRAACRALPRARPRGRPRGGGRGRCRRDGLGALGSGRRRDDLRAVRLRVLPGPAVTPSTGRSWPWPPP</sequence>
<dbReference type="Pfam" id="PF04542">
    <property type="entry name" value="Sigma70_r2"/>
    <property type="match status" value="1"/>
</dbReference>
<dbReference type="InterPro" id="IPR007627">
    <property type="entry name" value="RNA_pol_sigma70_r2"/>
</dbReference>
<dbReference type="RefSeq" id="WP_218591322.1">
    <property type="nucleotide sequence ID" value="NZ_JADQDF010000001.1"/>
</dbReference>
<proteinExistence type="predicted"/>
<feature type="region of interest" description="Disordered" evidence="1">
    <location>
        <begin position="83"/>
        <end position="145"/>
    </location>
</feature>
<feature type="domain" description="RNA polymerase sigma-70 region 2" evidence="2">
    <location>
        <begin position="23"/>
        <end position="85"/>
    </location>
</feature>
<name>A0ABS6UGX7_9PSEU</name>
<feature type="compositionally biased region" description="Basic residues" evidence="1">
    <location>
        <begin position="116"/>
        <end position="132"/>
    </location>
</feature>
<comment type="caution">
    <text evidence="3">The sequence shown here is derived from an EMBL/GenBank/DDBJ whole genome shotgun (WGS) entry which is preliminary data.</text>
</comment>
<dbReference type="EMBL" id="JADQDF010000001">
    <property type="protein sequence ID" value="MBW0131500.1"/>
    <property type="molecule type" value="Genomic_DNA"/>
</dbReference>